<reference evidence="1 2" key="1">
    <citation type="journal article" date="2018" name="Mol. Biol. Evol.">
        <title>Broad Genomic Sampling Reveals a Smut Pathogenic Ancestry of the Fungal Clade Ustilaginomycotina.</title>
        <authorList>
            <person name="Kijpornyongpan T."/>
            <person name="Mondo S.J."/>
            <person name="Barry K."/>
            <person name="Sandor L."/>
            <person name="Lee J."/>
            <person name="Lipzen A."/>
            <person name="Pangilinan J."/>
            <person name="LaButti K."/>
            <person name="Hainaut M."/>
            <person name="Henrissat B."/>
            <person name="Grigoriev I.V."/>
            <person name="Spatafora J.W."/>
            <person name="Aime M.C."/>
        </authorList>
    </citation>
    <scope>NUCLEOTIDE SEQUENCE [LARGE SCALE GENOMIC DNA]</scope>
    <source>
        <strain evidence="1 2">SA 807</strain>
    </source>
</reference>
<protein>
    <submittedName>
        <fullName evidence="1">Uncharacterized protein</fullName>
    </submittedName>
</protein>
<name>A0ACD0NMF8_9BASI</name>
<gene>
    <name evidence="1" type="ORF">IE53DRAFT_321959</name>
</gene>
<sequence length="657" mass="74013">MSSSIGKLSREEFRRQKDLDAARKAGTAPAEVDEEGKDINPHIPQFMAQAPWYLDTGRPSLKHQRKPDVGKVSKVALDAWYARGQKAGPAATKYRKGACENCGAMSHKTRDCLERPRKRGAKWTGKDIMPDEVVGEVEGLDTNYAAKRDRWNGYDPAEYKKVMEEYEAVEEERRRLREEEIDNQTSNDLAAAKKLAKKDKGRAREEEGGDGDFGSSDEDDEDEDKYADRANMVGQKIDSDKRITVRNLRIREDRAKYLYNLNPDSAYYDPKTRSMREAPDPNVRPEDSQYAGDNFHRSKGDSAAMQKLQLFAWQAEARGNDLHLQANPTVNEIQYREFQQKRDKLRESTKGSILDRYGGAEHFDSVPRELLRGQTEHYVEYNQAGKVVKGQERAKAKSKYEEDALDQNHTAVWGSWYDLGSATWGYACCHGTIPNSYCTGRAGIEAAKASAALTLPSTKPATSNAAPAAKGGIKAEETEESKKKKGKEQERGGGKGRGKNRSRSSSVSYSSSDSDSSNSRSRRRGRKSRGRREGGEGRKGGKEESKSYRSNKGMGEGDVGSRLDKSKLKEALLEEEARRNPEVAEKLARREARREAKKPDWLKEAEQINNTAASRGKGKAREQEGDYEVSEEQLEAYRIKNRNQFEDPMANYRDQEE</sequence>
<evidence type="ECO:0000313" key="2">
    <source>
        <dbReference type="Proteomes" id="UP000245626"/>
    </source>
</evidence>
<evidence type="ECO:0000313" key="1">
    <source>
        <dbReference type="EMBL" id="PWN47012.1"/>
    </source>
</evidence>
<dbReference type="Proteomes" id="UP000245626">
    <property type="component" value="Unassembled WGS sequence"/>
</dbReference>
<keyword evidence="2" id="KW-1185">Reference proteome</keyword>
<dbReference type="EMBL" id="KZ820587">
    <property type="protein sequence ID" value="PWN47012.1"/>
    <property type="molecule type" value="Genomic_DNA"/>
</dbReference>
<accession>A0ACD0NMF8</accession>
<proteinExistence type="predicted"/>
<organism evidence="1 2">
    <name type="scientific">Violaceomyces palustris</name>
    <dbReference type="NCBI Taxonomy" id="1673888"/>
    <lineage>
        <taxon>Eukaryota</taxon>
        <taxon>Fungi</taxon>
        <taxon>Dikarya</taxon>
        <taxon>Basidiomycota</taxon>
        <taxon>Ustilaginomycotina</taxon>
        <taxon>Ustilaginomycetes</taxon>
        <taxon>Violaceomycetales</taxon>
        <taxon>Violaceomycetaceae</taxon>
        <taxon>Violaceomyces</taxon>
    </lineage>
</organism>